<reference evidence="1 2" key="1">
    <citation type="submission" date="2014-08" db="EMBL/GenBank/DDBJ databases">
        <title>Porphyromonas gingivicanis strain:COT-022_OH1391 Genome sequencing.</title>
        <authorList>
            <person name="Wallis C."/>
            <person name="Deusch O."/>
            <person name="O'Flynn C."/>
            <person name="Davis I."/>
            <person name="Jospin G."/>
            <person name="Darling A.E."/>
            <person name="Coil D.A."/>
            <person name="Alexiev A."/>
            <person name="Horsfall A."/>
            <person name="Kirkwood N."/>
            <person name="Harris S."/>
            <person name="Eisen J.A."/>
        </authorList>
    </citation>
    <scope>NUCLEOTIDE SEQUENCE [LARGE SCALE GENOMIC DNA]</scope>
    <source>
        <strain evidence="2">COT-022 OH1391</strain>
    </source>
</reference>
<keyword evidence="2" id="KW-1185">Reference proteome</keyword>
<accession>A0A0A2G759</accession>
<name>A0A0A2G759_9PORP</name>
<dbReference type="RefSeq" id="WP_036883773.1">
    <property type="nucleotide sequence ID" value="NZ_JQZW01000008.1"/>
</dbReference>
<dbReference type="Proteomes" id="UP000030134">
    <property type="component" value="Unassembled WGS sequence"/>
</dbReference>
<evidence type="ECO:0000313" key="1">
    <source>
        <dbReference type="EMBL" id="KGN98215.1"/>
    </source>
</evidence>
<gene>
    <name evidence="1" type="ORF">HQ36_04750</name>
</gene>
<proteinExistence type="predicted"/>
<evidence type="ECO:0000313" key="2">
    <source>
        <dbReference type="Proteomes" id="UP000030134"/>
    </source>
</evidence>
<organism evidence="1 2">
    <name type="scientific">Porphyromonas gingivicanis</name>
    <dbReference type="NCBI Taxonomy" id="266762"/>
    <lineage>
        <taxon>Bacteria</taxon>
        <taxon>Pseudomonadati</taxon>
        <taxon>Bacteroidota</taxon>
        <taxon>Bacteroidia</taxon>
        <taxon>Bacteroidales</taxon>
        <taxon>Porphyromonadaceae</taxon>
        <taxon>Porphyromonas</taxon>
    </lineage>
</organism>
<dbReference type="EMBL" id="JQZW01000008">
    <property type="protein sequence ID" value="KGN98215.1"/>
    <property type="molecule type" value="Genomic_DNA"/>
</dbReference>
<comment type="caution">
    <text evidence="1">The sequence shown here is derived from an EMBL/GenBank/DDBJ whole genome shotgun (WGS) entry which is preliminary data.</text>
</comment>
<sequence>MKKLLTLLLGMVWGLFYVSAQETSLPLHPEIGATWHYKELTQSIDWGTYPYDRFGFTKVTIEKETVVDGQKVFEVSFKTYTDDTETPSKTDIRYWFFEGGKAYELRKMSNNDGTVTYQRLLRYDLDANVGDTLIEVTGGGNTRKITVVNKETVEIDGKKLIKQTYRFHTGERTLDADLLQFVGLIPKSQEGLEGDISMDDIVDFKLHDTFMHKMAADPYTPTSFRCYSDGRISYQLSTEKCDYITPAYPRKCEAFANKGAVWYYENPSGIGYTKAEVIKEEWTPYFKYKKSKVIRNEVFEKSAVTPDLVFEQKIEGTTYGVAYLVGQATLYPLINLGNTTVGSPIASSKEKVQDPTTGKEREVELTITLQSAKMVVINGRELQQQVYHFRLDNQKDQPKEWDATILEQIGVLPNPGNAMYKELQAMAEGTEKIQQQLSYYTRGALRCFQSKDFTYKSAGIDKCQKPTSIEQPLEENTSLNLFYKEGTIYWGESSLASITLYDVEGAVILQSNVARGVHSLEATQLSKGTYVYLAVDTWGRRYAGKIVVL</sequence>
<dbReference type="OrthoDB" id="9809277at2"/>
<protein>
    <submittedName>
        <fullName evidence="1">Uncharacterized protein</fullName>
    </submittedName>
</protein>
<dbReference type="AlphaFoldDB" id="A0A0A2G759"/>
<dbReference type="STRING" id="266762.HQ36_04750"/>